<accession>A0ABV6YVV9</accession>
<keyword evidence="2" id="KW-1185">Reference proteome</keyword>
<sequence>MELVKALTEKALTLKPVDKIQLVEALLSSLDVPNPTIDKI</sequence>
<proteinExistence type="predicted"/>
<reference evidence="1 2" key="1">
    <citation type="submission" date="2024-09" db="EMBL/GenBank/DDBJ databases">
        <title>Laminarin stimulates single cell rates of sulfate reduction while oxygen inhibits transcriptomic activity in coastal marine sediment.</title>
        <authorList>
            <person name="Lindsay M."/>
            <person name="Orcutt B."/>
            <person name="Emerson D."/>
            <person name="Stepanauskas R."/>
            <person name="D'Angelo T."/>
        </authorList>
    </citation>
    <scope>NUCLEOTIDE SEQUENCE [LARGE SCALE GENOMIC DNA]</scope>
    <source>
        <strain evidence="1">SAG AM-311-K15</strain>
    </source>
</reference>
<comment type="caution">
    <text evidence="1">The sequence shown here is derived from an EMBL/GenBank/DDBJ whole genome shotgun (WGS) entry which is preliminary data.</text>
</comment>
<evidence type="ECO:0000313" key="2">
    <source>
        <dbReference type="Proteomes" id="UP001594351"/>
    </source>
</evidence>
<organism evidence="1 2">
    <name type="scientific">candidate division CSSED10-310 bacterium</name>
    <dbReference type="NCBI Taxonomy" id="2855610"/>
    <lineage>
        <taxon>Bacteria</taxon>
        <taxon>Bacteria division CSSED10-310</taxon>
    </lineage>
</organism>
<name>A0ABV6YVV9_UNCC1</name>
<gene>
    <name evidence="1" type="ORF">ACFL27_09140</name>
</gene>
<dbReference type="Proteomes" id="UP001594351">
    <property type="component" value="Unassembled WGS sequence"/>
</dbReference>
<dbReference type="EMBL" id="JBHPBY010000092">
    <property type="protein sequence ID" value="MFC1850341.1"/>
    <property type="molecule type" value="Genomic_DNA"/>
</dbReference>
<protein>
    <submittedName>
        <fullName evidence="1">Uncharacterized protein</fullName>
    </submittedName>
</protein>
<evidence type="ECO:0000313" key="1">
    <source>
        <dbReference type="EMBL" id="MFC1850341.1"/>
    </source>
</evidence>